<reference evidence="2" key="1">
    <citation type="submission" date="2020-06" db="EMBL/GenBank/DDBJ databases">
        <title>Draft genome of Bugula neritina, a colonial animal packing powerful symbionts and potential medicines.</title>
        <authorList>
            <person name="Rayko M."/>
        </authorList>
    </citation>
    <scope>NUCLEOTIDE SEQUENCE [LARGE SCALE GENOMIC DNA]</scope>
    <source>
        <strain evidence="2">Kwan_BN1</strain>
    </source>
</reference>
<feature type="compositionally biased region" description="Basic and acidic residues" evidence="1">
    <location>
        <begin position="16"/>
        <end position="57"/>
    </location>
</feature>
<comment type="caution">
    <text evidence="2">The sequence shown here is derived from an EMBL/GenBank/DDBJ whole genome shotgun (WGS) entry which is preliminary data.</text>
</comment>
<feature type="compositionally biased region" description="Basic and acidic residues" evidence="1">
    <location>
        <begin position="137"/>
        <end position="149"/>
    </location>
</feature>
<evidence type="ECO:0000313" key="2">
    <source>
        <dbReference type="EMBL" id="KAF6029101.1"/>
    </source>
</evidence>
<evidence type="ECO:0000256" key="1">
    <source>
        <dbReference type="SAM" id="MobiDB-lite"/>
    </source>
</evidence>
<feature type="compositionally biased region" description="Basic and acidic residues" evidence="1">
    <location>
        <begin position="204"/>
        <end position="213"/>
    </location>
</feature>
<gene>
    <name evidence="2" type="ORF">EB796_012595</name>
</gene>
<dbReference type="AlphaFoldDB" id="A0A7J7JTY1"/>
<name>A0A7J7JTY1_BUGNE</name>
<dbReference type="EMBL" id="VXIV02001855">
    <property type="protein sequence ID" value="KAF6029101.1"/>
    <property type="molecule type" value="Genomic_DNA"/>
</dbReference>
<feature type="compositionally biased region" description="Polar residues" evidence="1">
    <location>
        <begin position="150"/>
        <end position="184"/>
    </location>
</feature>
<proteinExistence type="predicted"/>
<sequence>MGANNSKSPDLKRHRAKDENGGHDVVRNKHVNDKNSNRLTHQEAPRPESKLKYDDNSPKAVKIPNGQKTPHAEHIHRGSAPSPRPTSHYVNHSPSGGRASYLAASAGDPRPPRRQRKASDSSDDDYLDVPQIIRSVPENEGRVNIRDRISQFTETQTQHTRLSGTPPSSSHVTSASNTPRSNMQRKVEAGPPPVATKPHVAQRHLQENTRGSDDFPGNSSKDWEAENCPLPPVDYDNRKQTTRMNTLEYLDQVPREQAILRGFEKAKPAARNKKGVSPQNRFHKPKHLRDEQLRPQSMFEPSLYSSDLDLSKEPEKEQLASINNRTGQIYAIDDTAYETLSRKKKIAGQRLPIGEVDEQTESNFLKSLKRNIKLKQARQQKNADRTDAGGFQDRLGDVVF</sequence>
<dbReference type="Proteomes" id="UP000593567">
    <property type="component" value="Unassembled WGS sequence"/>
</dbReference>
<feature type="region of interest" description="Disordered" evidence="1">
    <location>
        <begin position="1"/>
        <end position="237"/>
    </location>
</feature>
<evidence type="ECO:0000313" key="3">
    <source>
        <dbReference type="Proteomes" id="UP000593567"/>
    </source>
</evidence>
<organism evidence="2 3">
    <name type="scientific">Bugula neritina</name>
    <name type="common">Brown bryozoan</name>
    <name type="synonym">Sertularia neritina</name>
    <dbReference type="NCBI Taxonomy" id="10212"/>
    <lineage>
        <taxon>Eukaryota</taxon>
        <taxon>Metazoa</taxon>
        <taxon>Spiralia</taxon>
        <taxon>Lophotrochozoa</taxon>
        <taxon>Bryozoa</taxon>
        <taxon>Gymnolaemata</taxon>
        <taxon>Cheilostomatida</taxon>
        <taxon>Flustrina</taxon>
        <taxon>Buguloidea</taxon>
        <taxon>Bugulidae</taxon>
        <taxon>Bugula</taxon>
    </lineage>
</organism>
<keyword evidence="3" id="KW-1185">Reference proteome</keyword>
<protein>
    <submittedName>
        <fullName evidence="2">Uncharacterized protein</fullName>
    </submittedName>
</protein>
<accession>A0A7J7JTY1</accession>
<feature type="region of interest" description="Disordered" evidence="1">
    <location>
        <begin position="266"/>
        <end position="297"/>
    </location>
</feature>